<dbReference type="AlphaFoldDB" id="A0A934JIK9"/>
<keyword evidence="6" id="KW-1185">Reference proteome</keyword>
<dbReference type="GO" id="GO:0030570">
    <property type="term" value="F:pectate lyase activity"/>
    <property type="evidence" value="ECO:0007669"/>
    <property type="project" value="InterPro"/>
</dbReference>
<proteinExistence type="inferred from homology"/>
<feature type="signal peptide" evidence="3">
    <location>
        <begin position="1"/>
        <end position="27"/>
    </location>
</feature>
<reference evidence="5" key="1">
    <citation type="submission" date="2020-12" db="EMBL/GenBank/DDBJ databases">
        <title>Marinomonas arctica sp. nov., a psychrotolerant bacterium isolated from the Arctic.</title>
        <authorList>
            <person name="Zhang Y."/>
        </authorList>
    </citation>
    <scope>NUCLEOTIDE SEQUENCE</scope>
    <source>
        <strain evidence="5">C1424</strain>
    </source>
</reference>
<dbReference type="PANTHER" id="PTHR31683">
    <property type="entry name" value="PECTATE LYASE 18-RELATED"/>
    <property type="match status" value="1"/>
</dbReference>
<dbReference type="SUPFAM" id="SSF51126">
    <property type="entry name" value="Pectin lyase-like"/>
    <property type="match status" value="1"/>
</dbReference>
<feature type="chain" id="PRO_5036768424" description="Pectate lyase domain-containing protein" evidence="3">
    <location>
        <begin position="28"/>
        <end position="360"/>
    </location>
</feature>
<name>A0A934JIK9_9GAMM</name>
<feature type="domain" description="Pectate lyase" evidence="4">
    <location>
        <begin position="52"/>
        <end position="279"/>
    </location>
</feature>
<sequence length="360" mass="38849">MDISLTKKTLKTAGLASLALAFSPLYAASLEGYATQNGNTTGGAGGNVVYATTGTQINQAMCERADDDTPLIIYVTGVINHGNTEKVSGSCDTRDNEIQFKRVKNLSLIGTSGGALFDEIGIHLREASNIILQNLHIRNVKKSGSPTSNGGDAIGMEKDVYNVWVDHNFLEASGGETSGYDSLLDMKNNTQYVTVSYNHFYLSGRGGLMGSSDSDDQNGNVTFHHNWYDTIDSRMPLLRHGTAHAYNNYYNDIAKSGMNPRIGGSIKAENNHFERAKNPIGTFYTNDMGYWDISGNIFEDVTWSPASKEHPAGPNPVSTTSISIPYSYQLDAANCVKSIVMQSAGSQKGLKTSNGNCGVH</sequence>
<keyword evidence="2" id="KW-0624">Polysaccharide degradation</keyword>
<evidence type="ECO:0000313" key="6">
    <source>
        <dbReference type="Proteomes" id="UP000628710"/>
    </source>
</evidence>
<keyword evidence="1 2" id="KW-0456">Lyase</keyword>
<accession>A0A934JIK9</accession>
<comment type="similarity">
    <text evidence="2">Belongs to the polysaccharide lyase 1 family.</text>
</comment>
<evidence type="ECO:0000313" key="5">
    <source>
        <dbReference type="EMBL" id="MBJ7536715.1"/>
    </source>
</evidence>
<dbReference type="SMART" id="SM00656">
    <property type="entry name" value="Amb_all"/>
    <property type="match status" value="1"/>
</dbReference>
<dbReference type="Proteomes" id="UP000628710">
    <property type="component" value="Unassembled WGS sequence"/>
</dbReference>
<keyword evidence="2" id="KW-0119">Carbohydrate metabolism</keyword>
<dbReference type="InterPro" id="IPR011050">
    <property type="entry name" value="Pectin_lyase_fold/virulence"/>
</dbReference>
<dbReference type="RefSeq" id="WP_199466889.1">
    <property type="nucleotide sequence ID" value="NZ_JAEMNX010000002.1"/>
</dbReference>
<dbReference type="GO" id="GO:0000272">
    <property type="term" value="P:polysaccharide catabolic process"/>
    <property type="evidence" value="ECO:0007669"/>
    <property type="project" value="UniProtKB-KW"/>
</dbReference>
<evidence type="ECO:0000256" key="1">
    <source>
        <dbReference type="ARBA" id="ARBA00023239"/>
    </source>
</evidence>
<dbReference type="EMBL" id="JAEMNX010000002">
    <property type="protein sequence ID" value="MBJ7536715.1"/>
    <property type="molecule type" value="Genomic_DNA"/>
</dbReference>
<comment type="caution">
    <text evidence="5">The sequence shown here is derived from an EMBL/GenBank/DDBJ whole genome shotgun (WGS) entry which is preliminary data.</text>
</comment>
<dbReference type="PANTHER" id="PTHR31683:SF18">
    <property type="entry name" value="PECTATE LYASE 21-RELATED"/>
    <property type="match status" value="1"/>
</dbReference>
<organism evidence="5 6">
    <name type="scientific">Marinomonas transparens</name>
    <dbReference type="NCBI Taxonomy" id="2795388"/>
    <lineage>
        <taxon>Bacteria</taxon>
        <taxon>Pseudomonadati</taxon>
        <taxon>Pseudomonadota</taxon>
        <taxon>Gammaproteobacteria</taxon>
        <taxon>Oceanospirillales</taxon>
        <taxon>Oceanospirillaceae</taxon>
        <taxon>Marinomonas</taxon>
    </lineage>
</organism>
<evidence type="ECO:0000256" key="2">
    <source>
        <dbReference type="RuleBase" id="RU361173"/>
    </source>
</evidence>
<evidence type="ECO:0000259" key="4">
    <source>
        <dbReference type="SMART" id="SM00656"/>
    </source>
</evidence>
<dbReference type="Pfam" id="PF00544">
    <property type="entry name" value="Pectate_lyase_4"/>
    <property type="match status" value="1"/>
</dbReference>
<dbReference type="InterPro" id="IPR045032">
    <property type="entry name" value="PEL"/>
</dbReference>
<protein>
    <recommendedName>
        <fullName evidence="4">Pectate lyase domain-containing protein</fullName>
    </recommendedName>
</protein>
<gene>
    <name evidence="5" type="ORF">I8J31_03380</name>
</gene>
<keyword evidence="2" id="KW-0964">Secreted</keyword>
<dbReference type="InterPro" id="IPR012334">
    <property type="entry name" value="Pectin_lyas_fold"/>
</dbReference>
<keyword evidence="3" id="KW-0732">Signal</keyword>
<dbReference type="Gene3D" id="2.160.20.10">
    <property type="entry name" value="Single-stranded right-handed beta-helix, Pectin lyase-like"/>
    <property type="match status" value="1"/>
</dbReference>
<comment type="subcellular location">
    <subcellularLocation>
        <location evidence="2">Secreted</location>
    </subcellularLocation>
</comment>
<dbReference type="GO" id="GO:0005576">
    <property type="term" value="C:extracellular region"/>
    <property type="evidence" value="ECO:0007669"/>
    <property type="project" value="UniProtKB-SubCell"/>
</dbReference>
<evidence type="ECO:0000256" key="3">
    <source>
        <dbReference type="SAM" id="SignalP"/>
    </source>
</evidence>
<dbReference type="InterPro" id="IPR002022">
    <property type="entry name" value="Pec_lyase"/>
</dbReference>